<feature type="domain" description="Peptidase S8/S53" evidence="9">
    <location>
        <begin position="59"/>
        <end position="350"/>
    </location>
</feature>
<evidence type="ECO:0000256" key="8">
    <source>
        <dbReference type="SAM" id="SignalP"/>
    </source>
</evidence>
<dbReference type="InterPro" id="IPR000209">
    <property type="entry name" value="Peptidase_S8/S53_dom"/>
</dbReference>
<keyword evidence="8" id="KW-0732">Signal</keyword>
<keyword evidence="7" id="KW-1133">Transmembrane helix</keyword>
<dbReference type="InterPro" id="IPR015500">
    <property type="entry name" value="Peptidase_S8_subtilisin-rel"/>
</dbReference>
<evidence type="ECO:0000256" key="4">
    <source>
        <dbReference type="ARBA" id="ARBA00022825"/>
    </source>
</evidence>
<feature type="region of interest" description="Disordered" evidence="6">
    <location>
        <begin position="386"/>
        <end position="436"/>
    </location>
</feature>
<feature type="active site" description="Charge relay system" evidence="5">
    <location>
        <position position="301"/>
    </location>
</feature>
<keyword evidence="2 5" id="KW-0645">Protease</keyword>
<dbReference type="PROSITE" id="PS51318">
    <property type="entry name" value="TAT"/>
    <property type="match status" value="1"/>
</dbReference>
<dbReference type="PROSITE" id="PS00138">
    <property type="entry name" value="SUBTILASE_SER"/>
    <property type="match status" value="1"/>
</dbReference>
<dbReference type="SUPFAM" id="SSF52743">
    <property type="entry name" value="Subtilisin-like"/>
    <property type="match status" value="1"/>
</dbReference>
<evidence type="ECO:0000313" key="11">
    <source>
        <dbReference type="Proteomes" id="UP000275356"/>
    </source>
</evidence>
<dbReference type="Gene3D" id="3.40.50.200">
    <property type="entry name" value="Peptidase S8/S53 domain"/>
    <property type="match status" value="1"/>
</dbReference>
<reference evidence="10 11" key="1">
    <citation type="submission" date="2018-11" db="EMBL/GenBank/DDBJ databases">
        <title>Sequencing the genomes of 1000 actinobacteria strains.</title>
        <authorList>
            <person name="Klenk H.-P."/>
        </authorList>
    </citation>
    <scope>NUCLEOTIDE SEQUENCE [LARGE SCALE GENOMIC DNA]</scope>
    <source>
        <strain evidence="10 11">DSM 13521</strain>
    </source>
</reference>
<evidence type="ECO:0000256" key="7">
    <source>
        <dbReference type="SAM" id="Phobius"/>
    </source>
</evidence>
<feature type="transmembrane region" description="Helical" evidence="7">
    <location>
        <begin position="437"/>
        <end position="459"/>
    </location>
</feature>
<dbReference type="OrthoDB" id="3644449at2"/>
<evidence type="ECO:0000256" key="5">
    <source>
        <dbReference type="PROSITE-ProRule" id="PRU01240"/>
    </source>
</evidence>
<dbReference type="GO" id="GO:0006508">
    <property type="term" value="P:proteolysis"/>
    <property type="evidence" value="ECO:0007669"/>
    <property type="project" value="UniProtKB-KW"/>
</dbReference>
<feature type="active site" description="Charge relay system" evidence="5">
    <location>
        <position position="113"/>
    </location>
</feature>
<name>A0A3N2D8E9_9MICO</name>
<evidence type="ECO:0000256" key="1">
    <source>
        <dbReference type="ARBA" id="ARBA00011073"/>
    </source>
</evidence>
<gene>
    <name evidence="10" type="ORF">EDD28_0624</name>
</gene>
<dbReference type="RefSeq" id="WP_123738283.1">
    <property type="nucleotide sequence ID" value="NZ_RKHQ01000001.1"/>
</dbReference>
<organism evidence="10 11">
    <name type="scientific">Salana multivorans</name>
    <dbReference type="NCBI Taxonomy" id="120377"/>
    <lineage>
        <taxon>Bacteria</taxon>
        <taxon>Bacillati</taxon>
        <taxon>Actinomycetota</taxon>
        <taxon>Actinomycetes</taxon>
        <taxon>Micrococcales</taxon>
        <taxon>Beutenbergiaceae</taxon>
        <taxon>Salana</taxon>
    </lineage>
</organism>
<evidence type="ECO:0000313" key="10">
    <source>
        <dbReference type="EMBL" id="ROR96050.1"/>
    </source>
</evidence>
<comment type="caution">
    <text evidence="10">The sequence shown here is derived from an EMBL/GenBank/DDBJ whole genome shotgun (WGS) entry which is preliminary data.</text>
</comment>
<accession>A0A3N2D8E9</accession>
<dbReference type="Proteomes" id="UP000275356">
    <property type="component" value="Unassembled WGS sequence"/>
</dbReference>
<evidence type="ECO:0000259" key="9">
    <source>
        <dbReference type="Pfam" id="PF00082"/>
    </source>
</evidence>
<dbReference type="Pfam" id="PF00082">
    <property type="entry name" value="Peptidase_S8"/>
    <property type="match status" value="1"/>
</dbReference>
<feature type="compositionally biased region" description="Low complexity" evidence="6">
    <location>
        <begin position="389"/>
        <end position="416"/>
    </location>
</feature>
<comment type="similarity">
    <text evidence="1 5">Belongs to the peptidase S8 family.</text>
</comment>
<sequence length="472" mass="47145">MTAGRSSRASRRLAATAVLAVGALLAAVGAAPAAAAPTDPGLWYADVLRLDQVHAVTRGEGVTIAVIDSAINPAQPELTGADLEPYPDSLCRLASPDMLGDAPVTTNDSAGFHGTAVDMLLVGNGVGPGGAPGVRGIAPGIRLLHYANSMSATGTELCSFGQAVALGIDLAVEAGADIISLSQGSYSDAAKYTGEIADWDTVMQYPDSRAEVEALVRAQQAGVIVVAGHDNATDGPPPFVGIPSGVNGVVGVEEYGPDGVDQPQYTGPEVGLVGPGTDILTYRASFLEEVWTEQQLSSGTSFATPLVSGTIALGMAAWPDATPNQILQLVASTATPVTGAQGEHTNDSGFGLVDPLAVVTTDPSGLPDVNPFLRADGFPAAEEILAGGESPTTDPTADPSAAASPEESDAPASADPGGTDEPAASESPAVTGPSGPGALPIVLGALALVVAVGVVVLVLTRRRARPGSGSDA</sequence>
<dbReference type="AlphaFoldDB" id="A0A3N2D8E9"/>
<protein>
    <submittedName>
        <fullName evidence="10">Subtilase family protein</fullName>
    </submittedName>
</protein>
<keyword evidence="7" id="KW-0472">Membrane</keyword>
<keyword evidence="11" id="KW-1185">Reference proteome</keyword>
<evidence type="ECO:0000256" key="2">
    <source>
        <dbReference type="ARBA" id="ARBA00022670"/>
    </source>
</evidence>
<dbReference type="PANTHER" id="PTHR43806:SF11">
    <property type="entry name" value="CEREVISIN-RELATED"/>
    <property type="match status" value="1"/>
</dbReference>
<dbReference type="InterPro" id="IPR036852">
    <property type="entry name" value="Peptidase_S8/S53_dom_sf"/>
</dbReference>
<dbReference type="GO" id="GO:0004252">
    <property type="term" value="F:serine-type endopeptidase activity"/>
    <property type="evidence" value="ECO:0007669"/>
    <property type="project" value="UniProtKB-UniRule"/>
</dbReference>
<dbReference type="PRINTS" id="PR00723">
    <property type="entry name" value="SUBTILISIN"/>
</dbReference>
<proteinExistence type="inferred from homology"/>
<dbReference type="EMBL" id="RKHQ01000001">
    <property type="protein sequence ID" value="ROR96050.1"/>
    <property type="molecule type" value="Genomic_DNA"/>
</dbReference>
<dbReference type="InterPro" id="IPR006311">
    <property type="entry name" value="TAT_signal"/>
</dbReference>
<keyword evidence="4 5" id="KW-0720">Serine protease</keyword>
<feature type="signal peptide" evidence="8">
    <location>
        <begin position="1"/>
        <end position="35"/>
    </location>
</feature>
<dbReference type="PROSITE" id="PS51892">
    <property type="entry name" value="SUBTILASE"/>
    <property type="match status" value="1"/>
</dbReference>
<feature type="chain" id="PRO_5018078246" evidence="8">
    <location>
        <begin position="36"/>
        <end position="472"/>
    </location>
</feature>
<evidence type="ECO:0000256" key="3">
    <source>
        <dbReference type="ARBA" id="ARBA00022801"/>
    </source>
</evidence>
<keyword evidence="3 5" id="KW-0378">Hydrolase</keyword>
<dbReference type="InterPro" id="IPR023828">
    <property type="entry name" value="Peptidase_S8_Ser-AS"/>
</dbReference>
<evidence type="ECO:0000256" key="6">
    <source>
        <dbReference type="SAM" id="MobiDB-lite"/>
    </source>
</evidence>
<feature type="active site" description="Charge relay system" evidence="5">
    <location>
        <position position="68"/>
    </location>
</feature>
<dbReference type="InterPro" id="IPR050131">
    <property type="entry name" value="Peptidase_S8_subtilisin-like"/>
</dbReference>
<keyword evidence="7" id="KW-0812">Transmembrane</keyword>
<dbReference type="PANTHER" id="PTHR43806">
    <property type="entry name" value="PEPTIDASE S8"/>
    <property type="match status" value="1"/>
</dbReference>